<keyword evidence="3" id="KW-1003">Cell membrane</keyword>
<evidence type="ECO:0000256" key="4">
    <source>
        <dbReference type="ARBA" id="ARBA00022692"/>
    </source>
</evidence>
<dbReference type="SUPFAM" id="SSF118215">
    <property type="entry name" value="Proton glutamate symport protein"/>
    <property type="match status" value="1"/>
</dbReference>
<feature type="transmembrane region" description="Helical" evidence="7">
    <location>
        <begin position="310"/>
        <end position="335"/>
    </location>
</feature>
<dbReference type="InterPro" id="IPR036458">
    <property type="entry name" value="Na:dicarbo_symporter_sf"/>
</dbReference>
<feature type="transmembrane region" description="Helical" evidence="7">
    <location>
        <begin position="201"/>
        <end position="226"/>
    </location>
</feature>
<evidence type="ECO:0000256" key="7">
    <source>
        <dbReference type="SAM" id="Phobius"/>
    </source>
</evidence>
<evidence type="ECO:0000256" key="6">
    <source>
        <dbReference type="ARBA" id="ARBA00023136"/>
    </source>
</evidence>
<feature type="transmembrane region" description="Helical" evidence="7">
    <location>
        <begin position="39"/>
        <end position="64"/>
    </location>
</feature>
<comment type="subcellular location">
    <subcellularLocation>
        <location evidence="1">Cell membrane</location>
        <topology evidence="1">Multi-pass membrane protein</topology>
    </subcellularLocation>
</comment>
<keyword evidence="9" id="KW-1185">Reference proteome</keyword>
<sequence>MMTRFLKNPVTVFVAIAVGVLWGLYFPKNARYFSQFSDIYLLLIYMTIVPILVSAIISSVGQFIQNPHFFRIASKTWKVLAVTMVFVGMLGLVVGMILKPGDLPEEESQYLSSYIGSQVDVLVLNLDEKNQKLTEEDSFFSVFLGELIPANLFSALAEGRTLSLAFISIIVGIAAGVHQLRQKNKSSQNALIALCDNVFSIFQIIISRVLVILPIALIFITGSLVAENGLGIFVATIRLIVTFYVVGIILLLLGSIALAVATKNSILHVLRVSMAPALLGFVTRNSVATIPSCIENMTQGLNMDERLAKLMVPLFLVLCRYGNLAYFAVVTIFSIQVYQIEFGLVEFVIVILSIILTSIATAGATGFATLSVISITFLPLGIPVETVLVILYAIDPIIDPIRTMLIVHTNFSTVGIIGGTRQAKLEKVKRKPIISG</sequence>
<dbReference type="RefSeq" id="WP_326928270.1">
    <property type="nucleotide sequence ID" value="NZ_CP123443.1"/>
</dbReference>
<accession>A0ABY8MJ69</accession>
<name>A0ABY8MJ69_9SPIO</name>
<keyword evidence="6 7" id="KW-0472">Membrane</keyword>
<dbReference type="PANTHER" id="PTHR42865">
    <property type="entry name" value="PROTON/GLUTAMATE-ASPARTATE SYMPORTER"/>
    <property type="match status" value="1"/>
</dbReference>
<dbReference type="Proteomes" id="UP001228690">
    <property type="component" value="Chromosome"/>
</dbReference>
<evidence type="ECO:0000313" key="8">
    <source>
        <dbReference type="EMBL" id="WGK70064.1"/>
    </source>
</evidence>
<dbReference type="InterPro" id="IPR001991">
    <property type="entry name" value="Na-dicarboxylate_symporter"/>
</dbReference>
<dbReference type="PANTHER" id="PTHR42865:SF7">
    <property type="entry name" value="PROTON_GLUTAMATE-ASPARTATE SYMPORTER"/>
    <property type="match status" value="1"/>
</dbReference>
<dbReference type="Pfam" id="PF00375">
    <property type="entry name" value="SDF"/>
    <property type="match status" value="1"/>
</dbReference>
<gene>
    <name evidence="8" type="ORF">P0082_04180</name>
</gene>
<proteinExistence type="predicted"/>
<feature type="transmembrane region" description="Helical" evidence="7">
    <location>
        <begin position="342"/>
        <end position="364"/>
    </location>
</feature>
<dbReference type="Gene3D" id="1.10.3860.10">
    <property type="entry name" value="Sodium:dicarboxylate symporter"/>
    <property type="match status" value="1"/>
</dbReference>
<feature type="transmembrane region" description="Helical" evidence="7">
    <location>
        <begin position="370"/>
        <end position="394"/>
    </location>
</feature>
<keyword evidence="4 7" id="KW-0812">Transmembrane</keyword>
<evidence type="ECO:0000313" key="9">
    <source>
        <dbReference type="Proteomes" id="UP001228690"/>
    </source>
</evidence>
<keyword evidence="2" id="KW-0813">Transport</keyword>
<evidence type="ECO:0000256" key="5">
    <source>
        <dbReference type="ARBA" id="ARBA00022989"/>
    </source>
</evidence>
<feature type="transmembrane region" description="Helical" evidence="7">
    <location>
        <begin position="162"/>
        <end position="180"/>
    </location>
</feature>
<feature type="transmembrane region" description="Helical" evidence="7">
    <location>
        <begin position="232"/>
        <end position="260"/>
    </location>
</feature>
<organism evidence="8 9">
    <name type="scientific">Candidatus Haliotispira prima</name>
    <dbReference type="NCBI Taxonomy" id="3034016"/>
    <lineage>
        <taxon>Bacteria</taxon>
        <taxon>Pseudomonadati</taxon>
        <taxon>Spirochaetota</taxon>
        <taxon>Spirochaetia</taxon>
        <taxon>Spirochaetales</taxon>
        <taxon>Spirochaetaceae</taxon>
        <taxon>Candidatus Haliotispira</taxon>
    </lineage>
</organism>
<reference evidence="8 9" key="1">
    <citation type="submission" date="2023-04" db="EMBL/GenBank/DDBJ databases">
        <title>Spirochaete genome identified in red abalone sample constitutes a novel genus.</title>
        <authorList>
            <person name="Sharma S.P."/>
            <person name="Purcell C.M."/>
            <person name="Hyde J.R."/>
            <person name="Severin A.J."/>
        </authorList>
    </citation>
    <scope>NUCLEOTIDE SEQUENCE [LARGE SCALE GENOMIC DNA]</scope>
    <source>
        <strain evidence="8 9">SP-2023</strain>
    </source>
</reference>
<evidence type="ECO:0000256" key="3">
    <source>
        <dbReference type="ARBA" id="ARBA00022475"/>
    </source>
</evidence>
<evidence type="ECO:0000256" key="1">
    <source>
        <dbReference type="ARBA" id="ARBA00004651"/>
    </source>
</evidence>
<dbReference type="PRINTS" id="PR00173">
    <property type="entry name" value="EDTRNSPORT"/>
</dbReference>
<feature type="transmembrane region" description="Helical" evidence="7">
    <location>
        <begin position="272"/>
        <end position="290"/>
    </location>
</feature>
<feature type="transmembrane region" description="Helical" evidence="7">
    <location>
        <begin position="76"/>
        <end position="98"/>
    </location>
</feature>
<keyword evidence="5 7" id="KW-1133">Transmembrane helix</keyword>
<protein>
    <submittedName>
        <fullName evidence="8">Cation:dicarboxylase symporter family transporter</fullName>
    </submittedName>
</protein>
<dbReference type="EMBL" id="CP123443">
    <property type="protein sequence ID" value="WGK70064.1"/>
    <property type="molecule type" value="Genomic_DNA"/>
</dbReference>
<evidence type="ECO:0000256" key="2">
    <source>
        <dbReference type="ARBA" id="ARBA00022448"/>
    </source>
</evidence>